<protein>
    <submittedName>
        <fullName evidence="1">Uncharacterized protein</fullName>
    </submittedName>
</protein>
<dbReference type="OrthoDB" id="4159781at2759"/>
<sequence length="442" mass="48017">MGAPCAYERLQRRRLLSSRHLFSVDVASASMSIEVPLKLSYPVDSKPYIPSLVHSFQERMGLSALAVEPDSLAHHLRSSWIRHALADPCLMHATLYAASAHLDTLRNTTAACSSPNPVTLYHQTETIAAVTARIASGGVLTDATIASVLLLVITGSLQTDDGATEAHRSGLMRMVTMRGGLAKLGFDGVLARMIQMNMVLPAVVFDLDQLDAGASVADGMDPNPNSPASSNLAALALESLGQSTSTGTSGNLSVTFHMTAIFAHVWELLVAVDCGEDPETGQSLFDFASARCILDIDIPPDSSSCMDMSKTETAMVQACQVSLRILRHLCDDRVAPQTEESPLVTLVEEMKSHIAATDSAVWLRYAAHANLWVTTLGLAVSTDVQGRLWFLMHERCVVMSMKDSRPAPHEMVWACYCWLRRLVRARDTGLDMRIDYPSMFGV</sequence>
<proteinExistence type="predicted"/>
<dbReference type="AlphaFoldDB" id="A0A3D8SLE2"/>
<keyword evidence="2" id="KW-1185">Reference proteome</keyword>
<dbReference type="EMBL" id="PVWQ01000003">
    <property type="protein sequence ID" value="RDW86618.1"/>
    <property type="molecule type" value="Genomic_DNA"/>
</dbReference>
<gene>
    <name evidence="1" type="ORF">DSM5745_03260</name>
</gene>
<organism evidence="1 2">
    <name type="scientific">Aspergillus mulundensis</name>
    <dbReference type="NCBI Taxonomy" id="1810919"/>
    <lineage>
        <taxon>Eukaryota</taxon>
        <taxon>Fungi</taxon>
        <taxon>Dikarya</taxon>
        <taxon>Ascomycota</taxon>
        <taxon>Pezizomycotina</taxon>
        <taxon>Eurotiomycetes</taxon>
        <taxon>Eurotiomycetidae</taxon>
        <taxon>Eurotiales</taxon>
        <taxon>Aspergillaceae</taxon>
        <taxon>Aspergillus</taxon>
        <taxon>Aspergillus subgen. Nidulantes</taxon>
    </lineage>
</organism>
<accession>A0A3D8SLE2</accession>
<dbReference type="RefSeq" id="XP_026606142.1">
    <property type="nucleotide sequence ID" value="XM_026745276.1"/>
</dbReference>
<dbReference type="PANTHER" id="PTHR37540:SF5">
    <property type="entry name" value="TRANSCRIPTION FACTOR DOMAIN-CONTAINING PROTEIN"/>
    <property type="match status" value="1"/>
</dbReference>
<name>A0A3D8SLE2_9EURO</name>
<comment type="caution">
    <text evidence="1">The sequence shown here is derived from an EMBL/GenBank/DDBJ whole genome shotgun (WGS) entry which is preliminary data.</text>
</comment>
<dbReference type="STRING" id="1810919.A0A3D8SLE2"/>
<dbReference type="Proteomes" id="UP000256690">
    <property type="component" value="Unassembled WGS sequence"/>
</dbReference>
<dbReference type="PANTHER" id="PTHR37540">
    <property type="entry name" value="TRANSCRIPTION FACTOR (ACR-2), PUTATIVE-RELATED-RELATED"/>
    <property type="match status" value="1"/>
</dbReference>
<dbReference type="GeneID" id="38113630"/>
<reference evidence="1 2" key="1">
    <citation type="journal article" date="2018" name="IMA Fungus">
        <title>IMA Genome-F 9: Draft genome sequence of Annulohypoxylon stygium, Aspergillus mulundensis, Berkeleyomyces basicola (syn. Thielaviopsis basicola), Ceratocystis smalleyi, two Cercospora beticola strains, Coleophoma cylindrospora, Fusarium fracticaudum, Phialophora cf. hyalina, and Morchella septimelata.</title>
        <authorList>
            <person name="Wingfield B.D."/>
            <person name="Bills G.F."/>
            <person name="Dong Y."/>
            <person name="Huang W."/>
            <person name="Nel W.J."/>
            <person name="Swalarsk-Parry B.S."/>
            <person name="Vaghefi N."/>
            <person name="Wilken P.M."/>
            <person name="An Z."/>
            <person name="de Beer Z.W."/>
            <person name="De Vos L."/>
            <person name="Chen L."/>
            <person name="Duong T.A."/>
            <person name="Gao Y."/>
            <person name="Hammerbacher A."/>
            <person name="Kikkert J.R."/>
            <person name="Li Y."/>
            <person name="Li H."/>
            <person name="Li K."/>
            <person name="Li Q."/>
            <person name="Liu X."/>
            <person name="Ma X."/>
            <person name="Naidoo K."/>
            <person name="Pethybridge S.J."/>
            <person name="Sun J."/>
            <person name="Steenkamp E.T."/>
            <person name="van der Nest M.A."/>
            <person name="van Wyk S."/>
            <person name="Wingfield M.J."/>
            <person name="Xiong C."/>
            <person name="Yue Q."/>
            <person name="Zhang X."/>
        </authorList>
    </citation>
    <scope>NUCLEOTIDE SEQUENCE [LARGE SCALE GENOMIC DNA]</scope>
    <source>
        <strain evidence="1 2">DSM 5745</strain>
    </source>
</reference>
<evidence type="ECO:0000313" key="2">
    <source>
        <dbReference type="Proteomes" id="UP000256690"/>
    </source>
</evidence>
<evidence type="ECO:0000313" key="1">
    <source>
        <dbReference type="EMBL" id="RDW86618.1"/>
    </source>
</evidence>